<evidence type="ECO:0000313" key="10">
    <source>
        <dbReference type="Proteomes" id="UP000285655"/>
    </source>
</evidence>
<evidence type="ECO:0000259" key="8">
    <source>
        <dbReference type="Pfam" id="PF00177"/>
    </source>
</evidence>
<reference evidence="9 10" key="1">
    <citation type="journal article" date="2017" name="ISME J.">
        <title>Energy and carbon metabolisms in a deep terrestrial subsurface fluid microbial community.</title>
        <authorList>
            <person name="Momper L."/>
            <person name="Jungbluth S.P."/>
            <person name="Lee M.D."/>
            <person name="Amend J.P."/>
        </authorList>
    </citation>
    <scope>NUCLEOTIDE SEQUENCE [LARGE SCALE GENOMIC DNA]</scope>
    <source>
        <strain evidence="9">SURF_29</strain>
    </source>
</reference>
<dbReference type="HAMAP" id="MF_00480_B">
    <property type="entry name" value="Ribosomal_uS7_B"/>
    <property type="match status" value="1"/>
</dbReference>
<gene>
    <name evidence="6" type="primary">rpsG</name>
    <name evidence="9" type="ORF">C4544_06865</name>
</gene>
<protein>
    <recommendedName>
        <fullName evidence="6">Small ribosomal subunit protein uS7</fullName>
    </recommendedName>
</protein>
<comment type="similarity">
    <text evidence="1 6 7">Belongs to the universal ribosomal protein uS7 family.</text>
</comment>
<evidence type="ECO:0000256" key="1">
    <source>
        <dbReference type="ARBA" id="ARBA00007151"/>
    </source>
</evidence>
<dbReference type="InterPro" id="IPR020606">
    <property type="entry name" value="Ribosomal_uS7_CS"/>
</dbReference>
<dbReference type="InterPro" id="IPR000235">
    <property type="entry name" value="Ribosomal_uS7"/>
</dbReference>
<dbReference type="NCBIfam" id="TIGR01029">
    <property type="entry name" value="rpsG_bact"/>
    <property type="match status" value="1"/>
</dbReference>
<dbReference type="FunFam" id="1.10.455.10:FF:000001">
    <property type="entry name" value="30S ribosomal protein S7"/>
    <property type="match status" value="1"/>
</dbReference>
<dbReference type="InterPro" id="IPR036823">
    <property type="entry name" value="Ribosomal_uS7_dom_sf"/>
</dbReference>
<dbReference type="AlphaFoldDB" id="A0A419DAB3"/>
<evidence type="ECO:0000256" key="5">
    <source>
        <dbReference type="ARBA" id="ARBA00023274"/>
    </source>
</evidence>
<comment type="subunit">
    <text evidence="6">Part of the 30S ribosomal subunit. Contacts proteins S9 and S11.</text>
</comment>
<keyword evidence="4 6" id="KW-0689">Ribosomal protein</keyword>
<dbReference type="Gene3D" id="1.10.455.10">
    <property type="entry name" value="Ribosomal protein S7 domain"/>
    <property type="match status" value="1"/>
</dbReference>
<evidence type="ECO:0000256" key="7">
    <source>
        <dbReference type="RuleBase" id="RU003619"/>
    </source>
</evidence>
<comment type="function">
    <text evidence="6">One of the primary rRNA binding proteins, it binds directly to 16S rRNA where it nucleates assembly of the head domain of the 30S subunit. Is located at the subunit interface close to the decoding center, probably blocks exit of the E-site tRNA.</text>
</comment>
<dbReference type="GO" id="GO:0000049">
    <property type="term" value="F:tRNA binding"/>
    <property type="evidence" value="ECO:0007669"/>
    <property type="project" value="UniProtKB-UniRule"/>
</dbReference>
<dbReference type="InterPro" id="IPR005717">
    <property type="entry name" value="Ribosomal_uS7_bac/org-type"/>
</dbReference>
<organism evidence="9 10">
    <name type="scientific">candidate division WS5 bacterium</name>
    <dbReference type="NCBI Taxonomy" id="2093353"/>
    <lineage>
        <taxon>Bacteria</taxon>
        <taxon>candidate division WS5</taxon>
    </lineage>
</organism>
<dbReference type="GO" id="GO:0003735">
    <property type="term" value="F:structural constituent of ribosome"/>
    <property type="evidence" value="ECO:0007669"/>
    <property type="project" value="InterPro"/>
</dbReference>
<keyword evidence="2 6" id="KW-0699">rRNA-binding</keyword>
<keyword evidence="3 6" id="KW-0694">RNA-binding</keyword>
<dbReference type="PROSITE" id="PS00052">
    <property type="entry name" value="RIBOSOMAL_S7"/>
    <property type="match status" value="1"/>
</dbReference>
<evidence type="ECO:0000256" key="6">
    <source>
        <dbReference type="HAMAP-Rule" id="MF_00480"/>
    </source>
</evidence>
<dbReference type="Proteomes" id="UP000285655">
    <property type="component" value="Unassembled WGS sequence"/>
</dbReference>
<dbReference type="PIRSF" id="PIRSF002122">
    <property type="entry name" value="RPS7p_RPS7a_RPS5e_RPS7o"/>
    <property type="match status" value="1"/>
</dbReference>
<dbReference type="CDD" id="cd14869">
    <property type="entry name" value="uS7_Bacteria"/>
    <property type="match status" value="1"/>
</dbReference>
<feature type="domain" description="Small ribosomal subunit protein uS7" evidence="8">
    <location>
        <begin position="6"/>
        <end position="150"/>
    </location>
</feature>
<dbReference type="GO" id="GO:0015935">
    <property type="term" value="C:small ribosomal subunit"/>
    <property type="evidence" value="ECO:0007669"/>
    <property type="project" value="InterPro"/>
</dbReference>
<name>A0A419DAB3_9BACT</name>
<dbReference type="EMBL" id="QZJW01000055">
    <property type="protein sequence ID" value="RJO60056.1"/>
    <property type="molecule type" value="Genomic_DNA"/>
</dbReference>
<evidence type="ECO:0000256" key="2">
    <source>
        <dbReference type="ARBA" id="ARBA00022730"/>
    </source>
</evidence>
<evidence type="ECO:0000313" key="9">
    <source>
        <dbReference type="EMBL" id="RJO60056.1"/>
    </source>
</evidence>
<dbReference type="GO" id="GO:0019843">
    <property type="term" value="F:rRNA binding"/>
    <property type="evidence" value="ECO:0007669"/>
    <property type="project" value="UniProtKB-UniRule"/>
</dbReference>
<proteinExistence type="inferred from homology"/>
<keyword evidence="5 6" id="KW-0687">Ribonucleoprotein</keyword>
<dbReference type="InterPro" id="IPR023798">
    <property type="entry name" value="Ribosomal_uS7_dom"/>
</dbReference>
<dbReference type="SUPFAM" id="SSF47973">
    <property type="entry name" value="Ribosomal protein S7"/>
    <property type="match status" value="1"/>
</dbReference>
<evidence type="ECO:0000256" key="4">
    <source>
        <dbReference type="ARBA" id="ARBA00022980"/>
    </source>
</evidence>
<comment type="caution">
    <text evidence="9">The sequence shown here is derived from an EMBL/GenBank/DDBJ whole genome shotgun (WGS) entry which is preliminary data.</text>
</comment>
<evidence type="ECO:0000256" key="3">
    <source>
        <dbReference type="ARBA" id="ARBA00022884"/>
    </source>
</evidence>
<accession>A0A419DAB3</accession>
<sequence>MPRDPRKVEKRVIEPDAKYKSVLVSQFINKTMLDGKKSVSTKLVYKAFDNIQEAMKTDPLEVFEAAVKNVSPQVQIKSRRIGGATYQVPIEVKGNRKIHYALSWIRDAARAKSGKSYDKCLAEEIMDAYNSTGTAFKKKEDTHRMAEANKAFAHFARY</sequence>
<dbReference type="PANTHER" id="PTHR11205">
    <property type="entry name" value="RIBOSOMAL PROTEIN S7"/>
    <property type="match status" value="1"/>
</dbReference>
<dbReference type="Pfam" id="PF00177">
    <property type="entry name" value="Ribosomal_S7"/>
    <property type="match status" value="1"/>
</dbReference>
<keyword evidence="6" id="KW-0820">tRNA-binding</keyword>
<dbReference type="GO" id="GO:0006412">
    <property type="term" value="P:translation"/>
    <property type="evidence" value="ECO:0007669"/>
    <property type="project" value="UniProtKB-UniRule"/>
</dbReference>